<evidence type="ECO:0000259" key="3">
    <source>
        <dbReference type="Pfam" id="PF17829"/>
    </source>
</evidence>
<dbReference type="Gene3D" id="3.20.20.520">
    <property type="entry name" value="Glycosyl hydrolase family 115"/>
    <property type="match status" value="1"/>
</dbReference>
<evidence type="ECO:0000256" key="2">
    <source>
        <dbReference type="SAM" id="MobiDB-lite"/>
    </source>
</evidence>
<dbReference type="InterPro" id="IPR041437">
    <property type="entry name" value="GH115_C"/>
</dbReference>
<dbReference type="EMBL" id="JABBYC010000007">
    <property type="protein sequence ID" value="MBL0885952.1"/>
    <property type="molecule type" value="Genomic_DNA"/>
</dbReference>
<reference evidence="4 5" key="1">
    <citation type="journal article" date="2021" name="Arch. Microbiol.">
        <title>Myceligenerans indicum sp. nov., an actinobacterium isolated from mangrove sediment of Sundarbans, India.</title>
        <authorList>
            <person name="Asha K."/>
            <person name="Bhadury P."/>
        </authorList>
    </citation>
    <scope>NUCLEOTIDE SEQUENCE [LARGE SCALE GENOMIC DNA]</scope>
    <source>
        <strain evidence="4 5">I2</strain>
    </source>
</reference>
<dbReference type="SUPFAM" id="SSF55545">
    <property type="entry name" value="beta-N-acetylhexosaminidase-like domain"/>
    <property type="match status" value="1"/>
</dbReference>
<organism evidence="4 5">
    <name type="scientific">Myceligenerans indicum</name>
    <dbReference type="NCBI Taxonomy" id="2593663"/>
    <lineage>
        <taxon>Bacteria</taxon>
        <taxon>Bacillati</taxon>
        <taxon>Actinomycetota</taxon>
        <taxon>Actinomycetes</taxon>
        <taxon>Micrococcales</taxon>
        <taxon>Promicromonosporaceae</taxon>
        <taxon>Myceligenerans</taxon>
    </lineage>
</organism>
<keyword evidence="1" id="KW-0378">Hydrolase</keyword>
<feature type="region of interest" description="Disordered" evidence="2">
    <location>
        <begin position="932"/>
        <end position="953"/>
    </location>
</feature>
<dbReference type="Pfam" id="PF15979">
    <property type="entry name" value="Glyco_hydro_115"/>
    <property type="match status" value="1"/>
</dbReference>
<accession>A0ABS1LIC9</accession>
<dbReference type="Gene3D" id="1.20.58.2150">
    <property type="match status" value="1"/>
</dbReference>
<dbReference type="RefSeq" id="WP_201845797.1">
    <property type="nucleotide sequence ID" value="NZ_JABBYC010000007.1"/>
</dbReference>
<evidence type="ECO:0000313" key="4">
    <source>
        <dbReference type="EMBL" id="MBL0885952.1"/>
    </source>
</evidence>
<dbReference type="Gene3D" id="2.60.120.1620">
    <property type="match status" value="1"/>
</dbReference>
<dbReference type="InterPro" id="IPR031924">
    <property type="entry name" value="GH115"/>
</dbReference>
<sequence length="1214" mass="132470">MSRGYVRQEREDGLVVAEAGVTVRVGVAPGEPPAVRRAVDNLAADLATVSGCSATVTHDGALARVVVGTIGSSPLVDEAVASGTLDVTGLRTDDGGLRWEGFVIAAAGDTLYVAGADRRGTVYGVYDLCEAMGVSPWSWWADVPVRRREHVTVVRGTTFCDWPGVRYRGIFLNDEEELEAWARAHLGEDTIGPATYERVFELLLRLKGNYLWPAMHVNAFNHDPANGRLAHEMGVVVGTSHCDMLLRSNEHEFGPWAAARDEPVAYDYSIPGRNREELREYWRGSVRQNRDFEVSWTVGMRGIHDYGFQTSVIDADEHLSEAEKHRARVELLRTVIADQRDLLAEELGPRGRDAPQLFVPYKEVLPLYDAGLEVPEDVTIVWSNDNFGYVRRFPSSAERERTGGHGLYYHSSYWSMPPRSYLATSSTPLALMRHELGKCWDRGIRTLWVNNVGGIKPLEVETEFFLRCGWEAGKETTTDDVVGFVEQWTDRTFSGGHGKRVGPLYAAYYQLANQRKIEHLSSQAFSRTAYGDEAGRRLDALRRLSEEADDVLDALPADEREAFFQLVVVKIHLAHLTSGQFAHADRSTLAHRQGKLAAADQHLALSRTYDAHKRALLHYYDTAMSGGSWSHIFTPEQFPPPVMALHPAATPALRLGDPGLGVVTYDEEIPSGRPALTFWPYGRAAKWIEVFTTGAPGVTFTVTADDWIDVDVAAGTVDTEERIGVRVTDALAHAGRTGAITVTGDDGTVVGIEVRVAADPRVAAGFVGAVEADGYVSLDPTLPERHAQGPDSAWVTVPHLGRHGNGAVVAHRTGPDAPDGDAPDPDAATLEYDLQLATPGAHLVELQRLPTLDSTGRIRTGVSIDETPAVVVESPTTDEYRGAWESAVLDNVERLLVRMPYLEAGPHTLRLHAVDRDVALSKIVLHTRPRRESNLGPEFSRHTGRAAREVQDPPVGADAAARLGELAGALPRGGPDRLLPPPVVYAGPGFWDGPTTFRPNLSVPQTSLGPPRDWTGPDGRKDVPARLRAGAAIEAGGVLAIEAESVLGQNAGAWTTPSLDPEPRDWTHTQAETDGGTGLAMHVARRGLSWDDPGRAPGLHHALEVTRAGTYHAWLLVKFDGTDDDACLLAVDGTVQPAVRQYSGGNLYSFGTQQIWFWTLLSDVDLPTGRHVLSVLARRSGLRIDRIYLTTGDELPPADAAWVPSPRTSTRPPR</sequence>
<dbReference type="PANTHER" id="PTHR37842:SF2">
    <property type="entry name" value="GYLCOSYL HYDROLASE 115 C-TERMINAL DOMAIN-CONTAINING PROTEIN"/>
    <property type="match status" value="1"/>
</dbReference>
<evidence type="ECO:0000256" key="1">
    <source>
        <dbReference type="ARBA" id="ARBA00022801"/>
    </source>
</evidence>
<dbReference type="Pfam" id="PF17829">
    <property type="entry name" value="GH115_C"/>
    <property type="match status" value="1"/>
</dbReference>
<dbReference type="InterPro" id="IPR029018">
    <property type="entry name" value="Hex-like_dom2"/>
</dbReference>
<name>A0ABS1LIC9_9MICO</name>
<protein>
    <recommendedName>
        <fullName evidence="3">Gylcosyl hydrolase 115 C-terminal domain-containing protein</fullName>
    </recommendedName>
</protein>
<dbReference type="PANTHER" id="PTHR37842">
    <property type="match status" value="1"/>
</dbReference>
<keyword evidence="5" id="KW-1185">Reference proteome</keyword>
<gene>
    <name evidence="4" type="ORF">HGK34_06625</name>
</gene>
<feature type="domain" description="Gylcosyl hydrolase 115 C-terminal" evidence="3">
    <location>
        <begin position="770"/>
        <end position="938"/>
    </location>
</feature>
<comment type="caution">
    <text evidence="4">The sequence shown here is derived from an EMBL/GenBank/DDBJ whole genome shotgun (WGS) entry which is preliminary data.</text>
</comment>
<dbReference type="Proteomes" id="UP000675409">
    <property type="component" value="Unassembled WGS sequence"/>
</dbReference>
<proteinExistence type="predicted"/>
<dbReference type="Gene3D" id="3.30.379.10">
    <property type="entry name" value="Chitobiase/beta-hexosaminidase domain 2-like"/>
    <property type="match status" value="1"/>
</dbReference>
<evidence type="ECO:0000313" key="5">
    <source>
        <dbReference type="Proteomes" id="UP000675409"/>
    </source>
</evidence>
<dbReference type="InterPro" id="IPR042301">
    <property type="entry name" value="GH115_sf"/>
</dbReference>